<comment type="caution">
    <text evidence="2">The sequence shown here is derived from an EMBL/GenBank/DDBJ whole genome shotgun (WGS) entry which is preliminary data.</text>
</comment>
<keyword evidence="1" id="KW-1133">Transmembrane helix</keyword>
<dbReference type="RefSeq" id="WP_213888668.1">
    <property type="nucleotide sequence ID" value="NZ_JAGFNU010000004.1"/>
</dbReference>
<dbReference type="EMBL" id="JBHMEA010000033">
    <property type="protein sequence ID" value="MFB9231891.1"/>
    <property type="molecule type" value="Genomic_DNA"/>
</dbReference>
<keyword evidence="1" id="KW-0812">Transmembrane</keyword>
<accession>A0ABV5JEK2</accession>
<keyword evidence="3" id="KW-1185">Reference proteome</keyword>
<feature type="transmembrane region" description="Helical" evidence="1">
    <location>
        <begin position="12"/>
        <end position="33"/>
    </location>
</feature>
<dbReference type="InterPro" id="IPR025961">
    <property type="entry name" value="Metal_resist"/>
</dbReference>
<dbReference type="Pfam" id="PF13801">
    <property type="entry name" value="Metal_resist"/>
    <property type="match status" value="1"/>
</dbReference>
<gene>
    <name evidence="2" type="ORF">ACFFUT_08845</name>
</gene>
<reference evidence="2 3" key="1">
    <citation type="submission" date="2024-09" db="EMBL/GenBank/DDBJ databases">
        <authorList>
            <person name="Sun Q."/>
            <person name="Mori K."/>
        </authorList>
    </citation>
    <scope>NUCLEOTIDE SEQUENCE [LARGE SCALE GENOMIC DNA]</scope>
    <source>
        <strain evidence="2 3">CECT 8726</strain>
    </source>
</reference>
<name>A0ABV5JEK2_9RHOB</name>
<sequence length="162" mass="18411">MEKPRSKIWPKVLLAVSLSLNLLVIGIIAGTVLKFGPGGHHRHRGLDLDVQPMIQALSRSDRAALRRSFAREMTTVREARADLPSRAESILQALRTEPFDQAALQTVLDAQKQQLAERHKAGQQILFDQISAMSERERATYADRLEEEFSRRPRFRRYHSGG</sequence>
<keyword evidence="1" id="KW-0472">Membrane</keyword>
<dbReference type="Proteomes" id="UP001589683">
    <property type="component" value="Unassembled WGS sequence"/>
</dbReference>
<proteinExistence type="predicted"/>
<protein>
    <submittedName>
        <fullName evidence="2">Periplasmic heavy metal sensor</fullName>
    </submittedName>
</protein>
<evidence type="ECO:0000313" key="3">
    <source>
        <dbReference type="Proteomes" id="UP001589683"/>
    </source>
</evidence>
<organism evidence="2 3">
    <name type="scientific">Pseudohalocynthiibacter aestuariivivens</name>
    <dbReference type="NCBI Taxonomy" id="1591409"/>
    <lineage>
        <taxon>Bacteria</taxon>
        <taxon>Pseudomonadati</taxon>
        <taxon>Pseudomonadota</taxon>
        <taxon>Alphaproteobacteria</taxon>
        <taxon>Rhodobacterales</taxon>
        <taxon>Paracoccaceae</taxon>
        <taxon>Pseudohalocynthiibacter</taxon>
    </lineage>
</organism>
<evidence type="ECO:0000313" key="2">
    <source>
        <dbReference type="EMBL" id="MFB9231891.1"/>
    </source>
</evidence>
<evidence type="ECO:0000256" key="1">
    <source>
        <dbReference type="SAM" id="Phobius"/>
    </source>
</evidence>